<dbReference type="Pfam" id="PF03596">
    <property type="entry name" value="Cad"/>
    <property type="match status" value="1"/>
</dbReference>
<keyword evidence="1" id="KW-0812">Transmembrane</keyword>
<dbReference type="eggNOG" id="COG4300">
    <property type="taxonomic scope" value="Bacteria"/>
</dbReference>
<dbReference type="InterPro" id="IPR004676">
    <property type="entry name" value="Cd-R_transporter"/>
</dbReference>
<name>B7JWJ1_RIPO1</name>
<sequence>MNWLISTLITGIAVAIATTFDDNLYLTLFFGKVDRTFRPHHIVLGEYLGFTILVAVSLIGFLGGLIVSPVWIGLLGFLPVAIGISHLLNREEEQVVQTVSVPIKSTARPSRYRKKTLLETLLDPQTYRVSAVTIANGGNNIGIYVPLFASSTLPSLGVIVMVCYLTVGLWCFLSYHLTRQPMIAFVMAKYARKVFPFVLIWLGLSIVIENQSYQLFPVVSLLSR</sequence>
<evidence type="ECO:0000313" key="2">
    <source>
        <dbReference type="EMBL" id="ACK68332.1"/>
    </source>
</evidence>
<keyword evidence="1" id="KW-1133">Transmembrane helix</keyword>
<feature type="transmembrane region" description="Helical" evidence="1">
    <location>
        <begin position="190"/>
        <end position="208"/>
    </location>
</feature>
<proteinExistence type="predicted"/>
<feature type="transmembrane region" description="Helical" evidence="1">
    <location>
        <begin position="41"/>
        <end position="63"/>
    </location>
</feature>
<dbReference type="HOGENOM" id="CLU_071117_1_0_3"/>
<dbReference type="STRING" id="41431.PCC8801_4410"/>
<reference evidence="3" key="1">
    <citation type="journal article" date="2011" name="MBio">
        <title>Novel metabolic attributes of the genus Cyanothece, comprising a group of unicellular nitrogen-fixing Cyanobacteria.</title>
        <authorList>
            <person name="Bandyopadhyay A."/>
            <person name="Elvitigala T."/>
            <person name="Welsh E."/>
            <person name="Stockel J."/>
            <person name="Liberton M."/>
            <person name="Min H."/>
            <person name="Sherman L.A."/>
            <person name="Pakrasi H.B."/>
        </authorList>
    </citation>
    <scope>NUCLEOTIDE SEQUENCE [LARGE SCALE GENOMIC DNA]</scope>
    <source>
        <strain evidence="3">PCC 8801</strain>
    </source>
</reference>
<evidence type="ECO:0000313" key="3">
    <source>
        <dbReference type="Proteomes" id="UP000008204"/>
    </source>
</evidence>
<dbReference type="EMBL" id="CP001287">
    <property type="protein sequence ID" value="ACK68332.1"/>
    <property type="molecule type" value="Genomic_DNA"/>
</dbReference>
<gene>
    <name evidence="2" type="ordered locus">PCC8801_4410</name>
</gene>
<dbReference type="OrthoDB" id="512191at2"/>
<keyword evidence="3" id="KW-1185">Reference proteome</keyword>
<dbReference type="AlphaFoldDB" id="B7JWJ1"/>
<organism evidence="2 3">
    <name type="scientific">Rippkaea orientalis (strain PCC 8801 / RF-1)</name>
    <name type="common">Cyanothece sp. (strain PCC 8801)</name>
    <dbReference type="NCBI Taxonomy" id="41431"/>
    <lineage>
        <taxon>Bacteria</taxon>
        <taxon>Bacillati</taxon>
        <taxon>Cyanobacteriota</taxon>
        <taxon>Cyanophyceae</taxon>
        <taxon>Oscillatoriophycideae</taxon>
        <taxon>Chroococcales</taxon>
        <taxon>Aphanothecaceae</taxon>
        <taxon>Rippkaea</taxon>
        <taxon>Rippkaea orientalis</taxon>
    </lineage>
</organism>
<keyword evidence="1" id="KW-0472">Membrane</keyword>
<dbReference type="Proteomes" id="UP000008204">
    <property type="component" value="Chromosome"/>
</dbReference>
<dbReference type="RefSeq" id="WP_015785386.1">
    <property type="nucleotide sequence ID" value="NC_011726.1"/>
</dbReference>
<feature type="transmembrane region" description="Helical" evidence="1">
    <location>
        <begin position="156"/>
        <end position="178"/>
    </location>
</feature>
<protein>
    <submittedName>
        <fullName evidence="2">Cadmium resistance transporter</fullName>
    </submittedName>
</protein>
<evidence type="ECO:0000256" key="1">
    <source>
        <dbReference type="SAM" id="Phobius"/>
    </source>
</evidence>
<accession>B7JWJ1</accession>
<dbReference type="KEGG" id="cyp:PCC8801_4410"/>